<dbReference type="EMBL" id="GBXM01106919">
    <property type="protein sequence ID" value="JAH01658.1"/>
    <property type="molecule type" value="Transcribed_RNA"/>
</dbReference>
<accession>A0A0E9PCS9</accession>
<dbReference type="AlphaFoldDB" id="A0A0E9PCS9"/>
<reference evidence="1" key="1">
    <citation type="submission" date="2014-11" db="EMBL/GenBank/DDBJ databases">
        <authorList>
            <person name="Amaro Gonzalez C."/>
        </authorList>
    </citation>
    <scope>NUCLEOTIDE SEQUENCE</scope>
</reference>
<sequence length="76" mass="8935">MSSCIVCHQCVYLHTHYNLNRLEPDLYIMVIHHLMIIKSNQQGQSSAYLHTFPVLPCSKVKSQLRMHRAGNLYFKF</sequence>
<organism evidence="1">
    <name type="scientific">Anguilla anguilla</name>
    <name type="common">European freshwater eel</name>
    <name type="synonym">Muraena anguilla</name>
    <dbReference type="NCBI Taxonomy" id="7936"/>
    <lineage>
        <taxon>Eukaryota</taxon>
        <taxon>Metazoa</taxon>
        <taxon>Chordata</taxon>
        <taxon>Craniata</taxon>
        <taxon>Vertebrata</taxon>
        <taxon>Euteleostomi</taxon>
        <taxon>Actinopterygii</taxon>
        <taxon>Neopterygii</taxon>
        <taxon>Teleostei</taxon>
        <taxon>Anguilliformes</taxon>
        <taxon>Anguillidae</taxon>
        <taxon>Anguilla</taxon>
    </lineage>
</organism>
<evidence type="ECO:0000313" key="1">
    <source>
        <dbReference type="EMBL" id="JAH01658.1"/>
    </source>
</evidence>
<protein>
    <submittedName>
        <fullName evidence="1">Uncharacterized protein</fullName>
    </submittedName>
</protein>
<proteinExistence type="predicted"/>
<reference evidence="1" key="2">
    <citation type="journal article" date="2015" name="Fish Shellfish Immunol.">
        <title>Early steps in the European eel (Anguilla anguilla)-Vibrio vulnificus interaction in the gills: Role of the RtxA13 toxin.</title>
        <authorList>
            <person name="Callol A."/>
            <person name="Pajuelo D."/>
            <person name="Ebbesson L."/>
            <person name="Teles M."/>
            <person name="MacKenzie S."/>
            <person name="Amaro C."/>
        </authorList>
    </citation>
    <scope>NUCLEOTIDE SEQUENCE</scope>
</reference>
<name>A0A0E9PCS9_ANGAN</name>